<name>A0A8A4Z8F4_9MICO</name>
<keyword evidence="2" id="KW-1185">Reference proteome</keyword>
<proteinExistence type="predicted"/>
<dbReference type="Gene3D" id="1.10.8.1060">
    <property type="entry name" value="Corynebacterium glutamicum thioredoxin-dependent arsenate reductase, N-terminal domain"/>
    <property type="match status" value="1"/>
</dbReference>
<dbReference type="NCBIfam" id="NF046112">
    <property type="entry name" value="MSMEG_6209_Nter"/>
    <property type="match status" value="1"/>
</dbReference>
<sequence>MVTIDEQQALAQVCDRLAERYPAVPPVDIRRAVDTAHRRLDGRPVRNYVPVLVERAARETLRAAEGPRAAVLTAH</sequence>
<dbReference type="RefSeq" id="WP_227422381.1">
    <property type="nucleotide sequence ID" value="NZ_CP071868.1"/>
</dbReference>
<gene>
    <name evidence="1" type="ORF">J4E96_12210</name>
</gene>
<reference evidence="1" key="1">
    <citation type="submission" date="2021-03" db="EMBL/GenBank/DDBJ databases">
        <title>Pengzhenrongella sicca gen. nov., sp. nov., a new member of suborder Micrococcineae isolated from High-Arctic tundra soil.</title>
        <authorList>
            <person name="Peng F."/>
        </authorList>
    </citation>
    <scope>NUCLEOTIDE SEQUENCE</scope>
    <source>
        <strain evidence="1">LRZ-2</strain>
    </source>
</reference>
<evidence type="ECO:0000313" key="2">
    <source>
        <dbReference type="Proteomes" id="UP000663937"/>
    </source>
</evidence>
<evidence type="ECO:0000313" key="1">
    <source>
        <dbReference type="EMBL" id="QTE28152.1"/>
    </source>
</evidence>
<dbReference type="Proteomes" id="UP000663937">
    <property type="component" value="Chromosome"/>
</dbReference>
<dbReference type="AlphaFoldDB" id="A0A8A4Z8F4"/>
<organism evidence="1 2">
    <name type="scientific">Pengzhenrongella sicca</name>
    <dbReference type="NCBI Taxonomy" id="2819238"/>
    <lineage>
        <taxon>Bacteria</taxon>
        <taxon>Bacillati</taxon>
        <taxon>Actinomycetota</taxon>
        <taxon>Actinomycetes</taxon>
        <taxon>Micrococcales</taxon>
        <taxon>Pengzhenrongella</taxon>
    </lineage>
</organism>
<dbReference type="EMBL" id="CP071868">
    <property type="protein sequence ID" value="QTE28152.1"/>
    <property type="molecule type" value="Genomic_DNA"/>
</dbReference>
<accession>A0A8A4Z8F4</accession>
<dbReference type="KEGG" id="psic:J4E96_12210"/>
<protein>
    <submittedName>
        <fullName evidence="1">Uncharacterized protein</fullName>
    </submittedName>
</protein>